<dbReference type="OrthoDB" id="448448at2759"/>
<dbReference type="GO" id="GO:0005634">
    <property type="term" value="C:nucleus"/>
    <property type="evidence" value="ECO:0007669"/>
    <property type="project" value="UniProtKB-SubCell"/>
</dbReference>
<evidence type="ECO:0000313" key="10">
    <source>
        <dbReference type="Proteomes" id="UP001055439"/>
    </source>
</evidence>
<dbReference type="GO" id="GO:0004386">
    <property type="term" value="F:helicase activity"/>
    <property type="evidence" value="ECO:0007669"/>
    <property type="project" value="UniProtKB-KW"/>
</dbReference>
<dbReference type="InterPro" id="IPR027417">
    <property type="entry name" value="P-loop_NTPase"/>
</dbReference>
<dbReference type="InterPro" id="IPR000330">
    <property type="entry name" value="SNF2_N"/>
</dbReference>
<evidence type="ECO:0000256" key="5">
    <source>
        <dbReference type="ARBA" id="ARBA00022840"/>
    </source>
</evidence>
<dbReference type="GO" id="GO:0005524">
    <property type="term" value="F:ATP binding"/>
    <property type="evidence" value="ECO:0007669"/>
    <property type="project" value="UniProtKB-KW"/>
</dbReference>
<dbReference type="InterPro" id="IPR038718">
    <property type="entry name" value="SNF2-like_sf"/>
</dbReference>
<dbReference type="Pfam" id="PF00176">
    <property type="entry name" value="SNF2-rel_dom"/>
    <property type="match status" value="1"/>
</dbReference>
<dbReference type="InterPro" id="IPR014001">
    <property type="entry name" value="Helicase_ATP-bd"/>
</dbReference>
<keyword evidence="2" id="KW-0547">Nucleotide-binding</keyword>
<comment type="subcellular location">
    <subcellularLocation>
        <location evidence="1">Nucleus</location>
    </subcellularLocation>
</comment>
<accession>A0A9E7HRA5</accession>
<reference evidence="9" key="1">
    <citation type="submission" date="2022-05" db="EMBL/GenBank/DDBJ databases">
        <title>The Musa troglodytarum L. genome provides insights into the mechanism of non-climacteric behaviour and enrichment of carotenoids.</title>
        <authorList>
            <person name="Wang J."/>
        </authorList>
    </citation>
    <scope>NUCLEOTIDE SEQUENCE</scope>
    <source>
        <tissue evidence="9">Leaf</tissue>
    </source>
</reference>
<dbReference type="Gene3D" id="3.40.50.10810">
    <property type="entry name" value="Tandem AAA-ATPase domain"/>
    <property type="match status" value="1"/>
</dbReference>
<gene>
    <name evidence="9" type="ORF">MUK42_26385</name>
</gene>
<evidence type="ECO:0000256" key="1">
    <source>
        <dbReference type="ARBA" id="ARBA00004123"/>
    </source>
</evidence>
<name>A0A9E7HRA5_9LILI</name>
<evidence type="ECO:0000256" key="2">
    <source>
        <dbReference type="ARBA" id="ARBA00022741"/>
    </source>
</evidence>
<dbReference type="Proteomes" id="UP001055439">
    <property type="component" value="Chromosome 8"/>
</dbReference>
<evidence type="ECO:0000259" key="7">
    <source>
        <dbReference type="PROSITE" id="PS51192"/>
    </source>
</evidence>
<dbReference type="CDD" id="cd18793">
    <property type="entry name" value="SF2_C_SNF"/>
    <property type="match status" value="1"/>
</dbReference>
<keyword evidence="10" id="KW-1185">Reference proteome</keyword>
<keyword evidence="5" id="KW-0067">ATP-binding</keyword>
<keyword evidence="3" id="KW-0378">Hydrolase</keyword>
<evidence type="ECO:0000256" key="6">
    <source>
        <dbReference type="ARBA" id="ARBA00023242"/>
    </source>
</evidence>
<evidence type="ECO:0000256" key="4">
    <source>
        <dbReference type="ARBA" id="ARBA00022806"/>
    </source>
</evidence>
<keyword evidence="4" id="KW-0347">Helicase</keyword>
<evidence type="ECO:0000259" key="8">
    <source>
        <dbReference type="PROSITE" id="PS51194"/>
    </source>
</evidence>
<feature type="domain" description="Helicase C-terminal" evidence="8">
    <location>
        <begin position="1105"/>
        <end position="1292"/>
    </location>
</feature>
<protein>
    <submittedName>
        <fullName evidence="9">SNF2 family N-terminal domain</fullName>
    </submittedName>
</protein>
<dbReference type="Gene3D" id="3.40.50.300">
    <property type="entry name" value="P-loop containing nucleotide triphosphate hydrolases"/>
    <property type="match status" value="1"/>
</dbReference>
<dbReference type="SUPFAM" id="SSF52540">
    <property type="entry name" value="P-loop containing nucleoside triphosphate hydrolases"/>
    <property type="match status" value="2"/>
</dbReference>
<dbReference type="EMBL" id="CP097510">
    <property type="protein sequence ID" value="URE34188.1"/>
    <property type="molecule type" value="Genomic_DNA"/>
</dbReference>
<dbReference type="InterPro" id="IPR001650">
    <property type="entry name" value="Helicase_C-like"/>
</dbReference>
<dbReference type="GO" id="GO:0016787">
    <property type="term" value="F:hydrolase activity"/>
    <property type="evidence" value="ECO:0007669"/>
    <property type="project" value="UniProtKB-KW"/>
</dbReference>
<dbReference type="PANTHER" id="PTHR45821">
    <property type="entry name" value="SNF2 DOMAIN-CONTAINING PROTEIN CLASSY 2-RELATED"/>
    <property type="match status" value="1"/>
</dbReference>
<evidence type="ECO:0000313" key="9">
    <source>
        <dbReference type="EMBL" id="URE34188.1"/>
    </source>
</evidence>
<feature type="domain" description="Helicase ATP-binding" evidence="7">
    <location>
        <begin position="748"/>
        <end position="941"/>
    </location>
</feature>
<dbReference type="InterPro" id="IPR049730">
    <property type="entry name" value="SNF2/RAD54-like_C"/>
</dbReference>
<dbReference type="GO" id="GO:0080188">
    <property type="term" value="P:gene silencing by siRNA-directed DNA methylation"/>
    <property type="evidence" value="ECO:0007669"/>
    <property type="project" value="InterPro"/>
</dbReference>
<sequence length="1296" mass="148780">MDVREDKRYFPRFRNFCAYEYDCPIKLPSREPRNSTGLIKRLSDQFVFLGQSISSLSRNRRAAPVLAAGRRRCFPTTRPPVVLVDVVHLKLGYRKIMSKRRLSHCNHLINGTPFEAYYHGSWHGVDHISIRNGSTFAKLNYHGTMIVDKVDGDCLRMRSRKASLSDCIHFLKPGVEVCVLSRHPVPANFGQEVQKPVLSWHDAIIISIKKVRHVDHCSCLFSVMIYTNKSSMGEKKGRNDRWAEVVPIDSISILQKLQSEPCDDGYYQWNSTVDCVSYSKSKLLNEAFSSEVAWLLVLSTLKGMSFDLKLVQNKLVSFITKSYQESASLSNLQPDGATNITNSSSHETIKIMRFQWSNKILKPKIDTVVMAPSEEITPEKATEAKHHVVNVESDLEVEFLYEHTSLRHSKRLKVVPDRFSSYSSPGFGRCTKKIVIEGINGTDETCIPFKSGVLLEGDLNYVELQQQKLLEGKSALLHSRHSSNLHEMTLIGLHKRGKDGSTESSSNEIDHIPLHVYKRRFKRKKLPNPNECKEVIEKCIGNIRNQIERQFEPIVPQAPYQPTASPKEEEEEDFNWTPLADTPAEQNDHEDLWKQMERSLTTLAFLEQKQAVNFESQSEGTFNSVEYGEEKCQHDYELHDEIGLRCRLCSFVCTEIKHVSPPFLRVDGWNSFKEKFVDQTLGWIEQYELELNALGDVISSREISLSERCENVWSLIDDLQSKLHLHQKKAFEFIWKNTTGSLKPEEMNHLSENTGGCVISHSPGSGKTLLIIAFIVSYLRLFPKSRPLVLAPKSAIHTWSKEFQKWGISVPVYLIQRENKYKTSSFRASMPNRKMRQIMDSVKKLQQWHENPSILLMNYSSFFALSKQYSNLEHIRFVAEVLQKSPGILILDEGHNPRSTKSKLRKLLMEVKTENRVLLSGTVFQNNFEEYFNTLALARPRFVDDVVNELEPNMLNLFDRKQQKQAKTRIRKERLARKLFIEKVGQNIKSNKEHDRKQGFGLLNKITGGFVDVYGSEILDMLPGLEIYTIMLASTDLQHEMLIKLQNSVPHKRYPLELEILVTVCSIHPWLVKTVGCVTSFFSADELETISKCRENFRLGSKVNFVIDLVHKSDIRGEKVLVFCHNISPLNFLVDLFKLIFGWNKGEEVLVLQGDQELPLRAKIMDKFNGDVHGKCKVLLASTTACAEGISLTAASRLVMLDSEWNHSKTRQAIARAFRPGQEKVVYVYLLLASGTWEEGKYKSNARKAWMSKMIFLGRYIEFSSSRQVEHIDDELLRELVEEDEIKMLQMIMRPS</sequence>
<dbReference type="PROSITE" id="PS51192">
    <property type="entry name" value="HELICASE_ATP_BIND_1"/>
    <property type="match status" value="1"/>
</dbReference>
<dbReference type="PROSITE" id="PS51194">
    <property type="entry name" value="HELICASE_CTER"/>
    <property type="match status" value="1"/>
</dbReference>
<dbReference type="SMART" id="SM00490">
    <property type="entry name" value="HELICc"/>
    <property type="match status" value="1"/>
</dbReference>
<organism evidence="9 10">
    <name type="scientific">Musa troglodytarum</name>
    <name type="common">fe'i banana</name>
    <dbReference type="NCBI Taxonomy" id="320322"/>
    <lineage>
        <taxon>Eukaryota</taxon>
        <taxon>Viridiplantae</taxon>
        <taxon>Streptophyta</taxon>
        <taxon>Embryophyta</taxon>
        <taxon>Tracheophyta</taxon>
        <taxon>Spermatophyta</taxon>
        <taxon>Magnoliopsida</taxon>
        <taxon>Liliopsida</taxon>
        <taxon>Zingiberales</taxon>
        <taxon>Musaceae</taxon>
        <taxon>Musa</taxon>
    </lineage>
</organism>
<dbReference type="Pfam" id="PF00271">
    <property type="entry name" value="Helicase_C"/>
    <property type="match status" value="1"/>
</dbReference>
<proteinExistence type="predicted"/>
<keyword evidence="6" id="KW-0539">Nucleus</keyword>
<evidence type="ECO:0000256" key="3">
    <source>
        <dbReference type="ARBA" id="ARBA00022801"/>
    </source>
</evidence>
<dbReference type="InterPro" id="IPR044567">
    <property type="entry name" value="CLSY/DRD1"/>
</dbReference>
<dbReference type="PANTHER" id="PTHR45821:SF2">
    <property type="entry name" value="SNF2 DOMAIN-CONTAINING PROTEIN CLASSY 2"/>
    <property type="match status" value="1"/>
</dbReference>
<dbReference type="SMART" id="SM00487">
    <property type="entry name" value="DEXDc"/>
    <property type="match status" value="1"/>
</dbReference>